<dbReference type="EMBL" id="BPLR01014062">
    <property type="protein sequence ID" value="GIY66027.1"/>
    <property type="molecule type" value="Genomic_DNA"/>
</dbReference>
<proteinExistence type="predicted"/>
<keyword evidence="3" id="KW-1185">Reference proteome</keyword>
<accession>A0AAV4V7D3</accession>
<feature type="region of interest" description="Disordered" evidence="1">
    <location>
        <begin position="102"/>
        <end position="121"/>
    </location>
</feature>
<name>A0AAV4V7D3_CAEEX</name>
<dbReference type="Gene3D" id="3.30.420.10">
    <property type="entry name" value="Ribonuclease H-like superfamily/Ribonuclease H"/>
    <property type="match status" value="1"/>
</dbReference>
<comment type="caution">
    <text evidence="2">The sequence shown here is derived from an EMBL/GenBank/DDBJ whole genome shotgun (WGS) entry which is preliminary data.</text>
</comment>
<evidence type="ECO:0000313" key="3">
    <source>
        <dbReference type="Proteomes" id="UP001054945"/>
    </source>
</evidence>
<organism evidence="2 3">
    <name type="scientific">Caerostris extrusa</name>
    <name type="common">Bark spider</name>
    <name type="synonym">Caerostris bankana</name>
    <dbReference type="NCBI Taxonomy" id="172846"/>
    <lineage>
        <taxon>Eukaryota</taxon>
        <taxon>Metazoa</taxon>
        <taxon>Ecdysozoa</taxon>
        <taxon>Arthropoda</taxon>
        <taxon>Chelicerata</taxon>
        <taxon>Arachnida</taxon>
        <taxon>Araneae</taxon>
        <taxon>Araneomorphae</taxon>
        <taxon>Entelegynae</taxon>
        <taxon>Araneoidea</taxon>
        <taxon>Araneidae</taxon>
        <taxon>Caerostris</taxon>
    </lineage>
</organism>
<dbReference type="Proteomes" id="UP001054945">
    <property type="component" value="Unassembled WGS sequence"/>
</dbReference>
<dbReference type="PANTHER" id="PTHR47326">
    <property type="entry name" value="TRANSPOSABLE ELEMENT TC3 TRANSPOSASE-LIKE PROTEIN"/>
    <property type="match status" value="1"/>
</dbReference>
<protein>
    <submittedName>
        <fullName evidence="2">Uncharacterized protein</fullName>
    </submittedName>
</protein>
<reference evidence="2 3" key="1">
    <citation type="submission" date="2021-06" db="EMBL/GenBank/DDBJ databases">
        <title>Caerostris extrusa draft genome.</title>
        <authorList>
            <person name="Kono N."/>
            <person name="Arakawa K."/>
        </authorList>
    </citation>
    <scope>NUCLEOTIDE SEQUENCE [LARGE SCALE GENOMIC DNA]</scope>
</reference>
<dbReference type="InterPro" id="IPR036397">
    <property type="entry name" value="RNaseH_sf"/>
</dbReference>
<evidence type="ECO:0000313" key="2">
    <source>
        <dbReference type="EMBL" id="GIY66027.1"/>
    </source>
</evidence>
<gene>
    <name evidence="2" type="ORF">CEXT_66191</name>
</gene>
<dbReference type="PANTHER" id="PTHR47326:SF1">
    <property type="entry name" value="HTH PSQ-TYPE DOMAIN-CONTAINING PROTEIN"/>
    <property type="match status" value="1"/>
</dbReference>
<dbReference type="GO" id="GO:0003676">
    <property type="term" value="F:nucleic acid binding"/>
    <property type="evidence" value="ECO:0007669"/>
    <property type="project" value="InterPro"/>
</dbReference>
<evidence type="ECO:0000256" key="1">
    <source>
        <dbReference type="SAM" id="MobiDB-lite"/>
    </source>
</evidence>
<sequence length="177" mass="19532">MASRSPDLTPCDFWLWGFLKSTDRVYRDQPASLAAPKDAIRQNVSAITQQMLLNAVNGVVTRLTAVNAQEPTDCGPTDPTRQKTSTEDIPSFLQLYGTTERPVRVGEGPPCAPQVRGDQCRPAQRQPGLLLRPHGLADGQEAEGRHREGKTVDVSDVWADPVVRFQHRYVSSSPRSI</sequence>
<dbReference type="AlphaFoldDB" id="A0AAV4V7D3"/>